<dbReference type="AlphaFoldDB" id="A0A1H5IQD7"/>
<organism evidence="1 2">
    <name type="scientific">Arthrobacter alpinus</name>
    <dbReference type="NCBI Taxonomy" id="656366"/>
    <lineage>
        <taxon>Bacteria</taxon>
        <taxon>Bacillati</taxon>
        <taxon>Actinomycetota</taxon>
        <taxon>Actinomycetes</taxon>
        <taxon>Micrococcales</taxon>
        <taxon>Micrococcaceae</taxon>
        <taxon>Arthrobacter</taxon>
    </lineage>
</organism>
<proteinExistence type="predicted"/>
<accession>A0A1H5IQD7</accession>
<sequence>MLAQCSGRLDVQLSIQLRFPNYGAYSANKGAVEAMASTTKGLCPSMSFARSLKFRIPSLCGRYPREMETDWIEHRRAEDKELVGWIKPTGQGFVAMDLLGRRRTDVVDWMIAEEALDELGLSYLADPHELRLDGGDWLRVRIAEVSSGLIRVKKDDWGDMTAPQIYYTLDFPVPEDRLRTLVR</sequence>
<reference evidence="1 2" key="1">
    <citation type="submission" date="2016-10" db="EMBL/GenBank/DDBJ databases">
        <authorList>
            <person name="de Groot N.N."/>
        </authorList>
    </citation>
    <scope>NUCLEOTIDE SEQUENCE [LARGE SCALE GENOMIC DNA]</scope>
    <source>
        <strain evidence="1 2">DSM 22274</strain>
    </source>
</reference>
<dbReference type="Proteomes" id="UP000182725">
    <property type="component" value="Unassembled WGS sequence"/>
</dbReference>
<name>A0A1H5IQD7_9MICC</name>
<gene>
    <name evidence="1" type="ORF">SAMN04489740_1374</name>
</gene>
<protein>
    <submittedName>
        <fullName evidence="1">Uncharacterized protein</fullName>
    </submittedName>
</protein>
<evidence type="ECO:0000313" key="1">
    <source>
        <dbReference type="EMBL" id="SEE42395.1"/>
    </source>
</evidence>
<dbReference type="EMBL" id="FNTV01000001">
    <property type="protein sequence ID" value="SEE42395.1"/>
    <property type="molecule type" value="Genomic_DNA"/>
</dbReference>
<evidence type="ECO:0000313" key="2">
    <source>
        <dbReference type="Proteomes" id="UP000182725"/>
    </source>
</evidence>